<protein>
    <submittedName>
        <fullName evidence="7">MFS transporter</fullName>
    </submittedName>
</protein>
<evidence type="ECO:0000313" key="8">
    <source>
        <dbReference type="Proteomes" id="UP001601992"/>
    </source>
</evidence>
<dbReference type="Gene3D" id="1.20.1250.20">
    <property type="entry name" value="MFS general substrate transporter like domains"/>
    <property type="match status" value="2"/>
</dbReference>
<feature type="domain" description="Major facilitator superfamily (MFS) profile" evidence="6">
    <location>
        <begin position="22"/>
        <end position="417"/>
    </location>
</feature>
<keyword evidence="4 5" id="KW-0472">Membrane</keyword>
<feature type="transmembrane region" description="Helical" evidence="5">
    <location>
        <begin position="304"/>
        <end position="322"/>
    </location>
</feature>
<dbReference type="InterPro" id="IPR011701">
    <property type="entry name" value="MFS"/>
</dbReference>
<evidence type="ECO:0000256" key="3">
    <source>
        <dbReference type="ARBA" id="ARBA00022989"/>
    </source>
</evidence>
<dbReference type="SUPFAM" id="SSF103473">
    <property type="entry name" value="MFS general substrate transporter"/>
    <property type="match status" value="1"/>
</dbReference>
<feature type="transmembrane region" description="Helical" evidence="5">
    <location>
        <begin position="175"/>
        <end position="196"/>
    </location>
</feature>
<dbReference type="Pfam" id="PF07690">
    <property type="entry name" value="MFS_1"/>
    <property type="match status" value="1"/>
</dbReference>
<keyword evidence="3 5" id="KW-1133">Transmembrane helix</keyword>
<evidence type="ECO:0000256" key="2">
    <source>
        <dbReference type="ARBA" id="ARBA00022692"/>
    </source>
</evidence>
<dbReference type="InterPro" id="IPR020846">
    <property type="entry name" value="MFS_dom"/>
</dbReference>
<evidence type="ECO:0000256" key="5">
    <source>
        <dbReference type="SAM" id="Phobius"/>
    </source>
</evidence>
<comment type="caution">
    <text evidence="7">The sequence shown here is derived from an EMBL/GenBank/DDBJ whole genome shotgun (WGS) entry which is preliminary data.</text>
</comment>
<feature type="transmembrane region" description="Helical" evidence="5">
    <location>
        <begin position="392"/>
        <end position="413"/>
    </location>
</feature>
<feature type="transmembrane region" description="Helical" evidence="5">
    <location>
        <begin position="235"/>
        <end position="256"/>
    </location>
</feature>
<dbReference type="InterPro" id="IPR005829">
    <property type="entry name" value="Sugar_transporter_CS"/>
</dbReference>
<feature type="transmembrane region" description="Helical" evidence="5">
    <location>
        <begin position="363"/>
        <end position="386"/>
    </location>
</feature>
<dbReference type="Proteomes" id="UP001601992">
    <property type="component" value="Unassembled WGS sequence"/>
</dbReference>
<evidence type="ECO:0000259" key="6">
    <source>
        <dbReference type="PROSITE" id="PS50850"/>
    </source>
</evidence>
<keyword evidence="2 5" id="KW-0812">Transmembrane</keyword>
<feature type="transmembrane region" description="Helical" evidence="5">
    <location>
        <begin position="87"/>
        <end position="106"/>
    </location>
</feature>
<dbReference type="PANTHER" id="PTHR23508">
    <property type="entry name" value="CARBOXYLIC ACID TRANSPORTER PROTEIN HOMOLOG"/>
    <property type="match status" value="1"/>
</dbReference>
<proteinExistence type="predicted"/>
<dbReference type="PROSITE" id="PS00217">
    <property type="entry name" value="SUGAR_TRANSPORT_2"/>
    <property type="match status" value="1"/>
</dbReference>
<evidence type="ECO:0000313" key="7">
    <source>
        <dbReference type="EMBL" id="MFF3573940.1"/>
    </source>
</evidence>
<feature type="transmembrane region" description="Helical" evidence="5">
    <location>
        <begin position="328"/>
        <end position="351"/>
    </location>
</feature>
<feature type="transmembrane region" description="Helical" evidence="5">
    <location>
        <begin position="112"/>
        <end position="135"/>
    </location>
</feature>
<dbReference type="PANTHER" id="PTHR23508:SF10">
    <property type="entry name" value="CARBOXYLIC ACID TRANSPORTER PROTEIN HOMOLOG"/>
    <property type="match status" value="1"/>
</dbReference>
<evidence type="ECO:0000256" key="4">
    <source>
        <dbReference type="ARBA" id="ARBA00023136"/>
    </source>
</evidence>
<comment type="subcellular location">
    <subcellularLocation>
        <location evidence="1">Cell membrane</location>
        <topology evidence="1">Multi-pass membrane protein</topology>
    </subcellularLocation>
</comment>
<accession>A0ABW6SCB1</accession>
<dbReference type="EMBL" id="JBIAQY010000022">
    <property type="protein sequence ID" value="MFF3573940.1"/>
    <property type="molecule type" value="Genomic_DNA"/>
</dbReference>
<gene>
    <name evidence="7" type="ORF">ACFYXQ_39940</name>
</gene>
<dbReference type="InterPro" id="IPR036259">
    <property type="entry name" value="MFS_trans_sf"/>
</dbReference>
<reference evidence="7 8" key="1">
    <citation type="submission" date="2024-10" db="EMBL/GenBank/DDBJ databases">
        <title>The Natural Products Discovery Center: Release of the First 8490 Sequenced Strains for Exploring Actinobacteria Biosynthetic Diversity.</title>
        <authorList>
            <person name="Kalkreuter E."/>
            <person name="Kautsar S.A."/>
            <person name="Yang D."/>
            <person name="Bader C.D."/>
            <person name="Teijaro C.N."/>
            <person name="Fluegel L."/>
            <person name="Davis C.M."/>
            <person name="Simpson J.R."/>
            <person name="Lauterbach L."/>
            <person name="Steele A.D."/>
            <person name="Gui C."/>
            <person name="Meng S."/>
            <person name="Li G."/>
            <person name="Viehrig K."/>
            <person name="Ye F."/>
            <person name="Su P."/>
            <person name="Kiefer A.F."/>
            <person name="Nichols A."/>
            <person name="Cepeda A.J."/>
            <person name="Yan W."/>
            <person name="Fan B."/>
            <person name="Jiang Y."/>
            <person name="Adhikari A."/>
            <person name="Zheng C.-J."/>
            <person name="Schuster L."/>
            <person name="Cowan T.M."/>
            <person name="Smanski M.J."/>
            <person name="Chevrette M.G."/>
            <person name="De Carvalho L.P.S."/>
            <person name="Shen B."/>
        </authorList>
    </citation>
    <scope>NUCLEOTIDE SEQUENCE [LARGE SCALE GENOMIC DNA]</scope>
    <source>
        <strain evidence="7 8">NPDC002593</strain>
    </source>
</reference>
<feature type="transmembrane region" description="Helical" evidence="5">
    <location>
        <begin position="268"/>
        <end position="292"/>
    </location>
</feature>
<keyword evidence="8" id="KW-1185">Reference proteome</keyword>
<evidence type="ECO:0000256" key="1">
    <source>
        <dbReference type="ARBA" id="ARBA00004651"/>
    </source>
</evidence>
<dbReference type="RefSeq" id="WP_051194280.1">
    <property type="nucleotide sequence ID" value="NZ_JBIAQY010000022.1"/>
</dbReference>
<sequence>MGTPHSDLDPITRGGRGFRARVIALCVAVVVLDGFDTQEISFAAPAIARAWHVSPAGFGVIFGIGLFGGLVGAVVSGAVSDRFGRKPALVVTVVLFGVVTLLTPLARDTATLGVLRFVTGLGVGGALPGAIAIAAEHSPQRSRAAMATLTVCGIPLGSVLGSVVAAQLIPRFGWGSIFIVGGVLPLLLAPVLLLFVPEPTRFSTLRAGRSGAARGDAGPVPARVPVWALFTGGRLAGTMLLSAALFLTLLMAFFLVNWLPTVATRAGIGASAAILTVGAWNTGGILGGLALVRLAPRYRPGRAIALAYVLGAFSVAAVGQVARSGGWLLLTTFLAGFLAIGAQMCTVSLLATHYDTALRATGVGWGMGCGRVGGIVGPTLGGWLIGATHSTGPIFAVAGVVCLSCALVVWLFGRLTQAPGDQLAGGSL</sequence>
<dbReference type="PROSITE" id="PS50850">
    <property type="entry name" value="MFS"/>
    <property type="match status" value="1"/>
</dbReference>
<organism evidence="7 8">
    <name type="scientific">Nocardia jiangxiensis</name>
    <dbReference type="NCBI Taxonomy" id="282685"/>
    <lineage>
        <taxon>Bacteria</taxon>
        <taxon>Bacillati</taxon>
        <taxon>Actinomycetota</taxon>
        <taxon>Actinomycetes</taxon>
        <taxon>Mycobacteriales</taxon>
        <taxon>Nocardiaceae</taxon>
        <taxon>Nocardia</taxon>
    </lineage>
</organism>
<feature type="transmembrane region" description="Helical" evidence="5">
    <location>
        <begin position="147"/>
        <end position="169"/>
    </location>
</feature>
<feature type="transmembrane region" description="Helical" evidence="5">
    <location>
        <begin position="55"/>
        <end position="75"/>
    </location>
</feature>
<dbReference type="PROSITE" id="PS00216">
    <property type="entry name" value="SUGAR_TRANSPORT_1"/>
    <property type="match status" value="1"/>
</dbReference>
<name>A0ABW6SCB1_9NOCA</name>